<evidence type="ECO:0000259" key="4">
    <source>
        <dbReference type="Pfam" id="PF00535"/>
    </source>
</evidence>
<comment type="caution">
    <text evidence="5">The sequence shown here is derived from an EMBL/GenBank/DDBJ whole genome shotgun (WGS) entry which is preliminary data.</text>
</comment>
<dbReference type="SUPFAM" id="SSF53448">
    <property type="entry name" value="Nucleotide-diphospho-sugar transferases"/>
    <property type="match status" value="1"/>
</dbReference>
<proteinExistence type="inferred from homology"/>
<gene>
    <name evidence="5" type="ORF">GMST_24420</name>
</gene>
<dbReference type="CDD" id="cd04186">
    <property type="entry name" value="GT_2_like_c"/>
    <property type="match status" value="1"/>
</dbReference>
<dbReference type="Proteomes" id="UP000556026">
    <property type="component" value="Unassembled WGS sequence"/>
</dbReference>
<reference evidence="6" key="1">
    <citation type="submission" date="2020-06" db="EMBL/GenBank/DDBJ databases">
        <title>Draft genomic sequence of Geomonas sp. Red330.</title>
        <authorList>
            <person name="Itoh H."/>
            <person name="Zhenxing X."/>
            <person name="Ushijima N."/>
            <person name="Masuda Y."/>
            <person name="Shiratori Y."/>
            <person name="Senoo K."/>
        </authorList>
    </citation>
    <scope>NUCLEOTIDE SEQUENCE [LARGE SCALE GENOMIC DNA]</scope>
    <source>
        <strain evidence="6">Red330</strain>
    </source>
</reference>
<dbReference type="PANTHER" id="PTHR43179:SF12">
    <property type="entry name" value="GALACTOFURANOSYLTRANSFERASE GLFT2"/>
    <property type="match status" value="1"/>
</dbReference>
<dbReference type="InterPro" id="IPR001173">
    <property type="entry name" value="Glyco_trans_2-like"/>
</dbReference>
<name>A0A6V8MJI2_9BACT</name>
<dbReference type="Gene3D" id="3.90.550.10">
    <property type="entry name" value="Spore Coat Polysaccharide Biosynthesis Protein SpsA, Chain A"/>
    <property type="match status" value="1"/>
</dbReference>
<keyword evidence="3 5" id="KW-0808">Transferase</keyword>
<keyword evidence="6" id="KW-1185">Reference proteome</keyword>
<evidence type="ECO:0000313" key="5">
    <source>
        <dbReference type="EMBL" id="GFO60117.1"/>
    </source>
</evidence>
<dbReference type="RefSeq" id="WP_183354941.1">
    <property type="nucleotide sequence ID" value="NZ_BLXX01000007.1"/>
</dbReference>
<protein>
    <submittedName>
        <fullName evidence="5">Glycosyl transferase</fullName>
    </submittedName>
</protein>
<organism evidence="5 6">
    <name type="scientific">Geomonas silvestris</name>
    <dbReference type="NCBI Taxonomy" id="2740184"/>
    <lineage>
        <taxon>Bacteria</taxon>
        <taxon>Pseudomonadati</taxon>
        <taxon>Thermodesulfobacteriota</taxon>
        <taxon>Desulfuromonadia</taxon>
        <taxon>Geobacterales</taxon>
        <taxon>Geobacteraceae</taxon>
        <taxon>Geomonas</taxon>
    </lineage>
</organism>
<comment type="similarity">
    <text evidence="1">Belongs to the glycosyltransferase 2 family.</text>
</comment>
<evidence type="ECO:0000256" key="3">
    <source>
        <dbReference type="ARBA" id="ARBA00022679"/>
    </source>
</evidence>
<evidence type="ECO:0000313" key="6">
    <source>
        <dbReference type="Proteomes" id="UP000556026"/>
    </source>
</evidence>
<dbReference type="EMBL" id="BLXX01000007">
    <property type="protein sequence ID" value="GFO60117.1"/>
    <property type="molecule type" value="Genomic_DNA"/>
</dbReference>
<dbReference type="GO" id="GO:0016757">
    <property type="term" value="F:glycosyltransferase activity"/>
    <property type="evidence" value="ECO:0007669"/>
    <property type="project" value="UniProtKB-KW"/>
</dbReference>
<dbReference type="AlphaFoldDB" id="A0A6V8MJI2"/>
<dbReference type="PANTHER" id="PTHR43179">
    <property type="entry name" value="RHAMNOSYLTRANSFERASE WBBL"/>
    <property type="match status" value="1"/>
</dbReference>
<sequence length="306" mass="34568">MGAVGLSEGKTVYIVLLNWNGFQDTVECIESCRALSYRPATVVVVDNASRDGSEEKLRQRFPGLPVLQTGSNLGYAGGNNVGIRYALDRGADYVWLLNNDTTVHPEALTELVRVAEAERQAGILGSKILSYLDPTLIWFAGGWVEADRGETGHIGLGVPDRGQFDQVTDTGYVTGCSLLVKREVVEQVGMMDEGYFLYFEESEWCLRAKRQGYRLLYVPASIVWHKESVSTRKLAGAWVYYMTRNRLYFMSRNGAKARWLSRFGSDLWEFLRLLAKGEFRLANCMSSGYWHWLTGYRGRREQPVKG</sequence>
<dbReference type="Pfam" id="PF00535">
    <property type="entry name" value="Glycos_transf_2"/>
    <property type="match status" value="1"/>
</dbReference>
<evidence type="ECO:0000256" key="1">
    <source>
        <dbReference type="ARBA" id="ARBA00006739"/>
    </source>
</evidence>
<evidence type="ECO:0000256" key="2">
    <source>
        <dbReference type="ARBA" id="ARBA00022676"/>
    </source>
</evidence>
<accession>A0A6V8MJI2</accession>
<keyword evidence="2" id="KW-0328">Glycosyltransferase</keyword>
<feature type="domain" description="Glycosyltransferase 2-like" evidence="4">
    <location>
        <begin position="14"/>
        <end position="188"/>
    </location>
</feature>
<dbReference type="InterPro" id="IPR029044">
    <property type="entry name" value="Nucleotide-diphossugar_trans"/>
</dbReference>